<feature type="compositionally biased region" description="Polar residues" evidence="1">
    <location>
        <begin position="58"/>
        <end position="69"/>
    </location>
</feature>
<dbReference type="AlphaFoldDB" id="A0A443IA71"/>
<dbReference type="InterPro" id="IPR049757">
    <property type="entry name" value="T3SS_HrpP-like_C"/>
</dbReference>
<dbReference type="CDD" id="cd17468">
    <property type="entry name" value="T3SS_HrpP_C"/>
    <property type="match status" value="1"/>
</dbReference>
<feature type="compositionally biased region" description="Basic and acidic residues" evidence="1">
    <location>
        <begin position="17"/>
        <end position="29"/>
    </location>
</feature>
<dbReference type="EMBL" id="JMEE01000044">
    <property type="protein sequence ID" value="RWR00984.1"/>
    <property type="molecule type" value="Genomic_DNA"/>
</dbReference>
<sequence>MHRPIQHSLPPTAHTQQHHDHENREEAQAKNRPNPAFANNKPNALIQPRNPLPGPLSAQHSGRSSTASRSADKHHLNRDKNDFASLLSGDNEAAMPILPVMLADNHSGENFRSMLSEASEAGASAPTPPCWQIVEPTLTEEIDKQPTFPATFSMLLPQLGEVNAQVNQINSGELDIALAFKRSSFDAVRGSQNSCGRSLSQRMGKRVHLSFNLQDERYQDNMQDKWS</sequence>
<reference evidence="2 3" key="1">
    <citation type="submission" date="2014-04" db="EMBL/GenBank/DDBJ databases">
        <title>Draft genome sequence of Pantoea beijingensis strain LMG 27579, an emerging pathogen to Pleurotus eryngii with potential industrial application.</title>
        <authorList>
            <person name="Xu F."/>
            <person name="Liu Y."/>
            <person name="Wang S."/>
            <person name="Yin Y."/>
            <person name="Ma Y."/>
            <person name="Zhao S."/>
            <person name="Rong C."/>
        </authorList>
    </citation>
    <scope>NUCLEOTIDE SEQUENCE [LARGE SCALE GENOMIC DNA]</scope>
    <source>
        <strain evidence="2 3">LMG 27579</strain>
    </source>
</reference>
<feature type="compositionally biased region" description="Low complexity" evidence="1">
    <location>
        <begin position="30"/>
        <end position="44"/>
    </location>
</feature>
<evidence type="ECO:0000313" key="2">
    <source>
        <dbReference type="EMBL" id="RWR00984.1"/>
    </source>
</evidence>
<protein>
    <submittedName>
        <fullName evidence="2">Uncharacterized protein</fullName>
    </submittedName>
</protein>
<accession>A0A443IA71</accession>
<dbReference type="RefSeq" id="WP_128179061.1">
    <property type="nucleotide sequence ID" value="NZ_CP071409.1"/>
</dbReference>
<comment type="caution">
    <text evidence="2">The sequence shown here is derived from an EMBL/GenBank/DDBJ whole genome shotgun (WGS) entry which is preliminary data.</text>
</comment>
<feature type="region of interest" description="Disordered" evidence="1">
    <location>
        <begin position="1"/>
        <end position="78"/>
    </location>
</feature>
<gene>
    <name evidence="2" type="ORF">ED28_16170</name>
</gene>
<evidence type="ECO:0000256" key="1">
    <source>
        <dbReference type="SAM" id="MobiDB-lite"/>
    </source>
</evidence>
<dbReference type="Proteomes" id="UP000288794">
    <property type="component" value="Unassembled WGS sequence"/>
</dbReference>
<organism evidence="2 3">
    <name type="scientific">[Pantoea] beijingensis</name>
    <dbReference type="NCBI Taxonomy" id="1324864"/>
    <lineage>
        <taxon>Bacteria</taxon>
        <taxon>Pseudomonadati</taxon>
        <taxon>Pseudomonadota</taxon>
        <taxon>Gammaproteobacteria</taxon>
        <taxon>Enterobacterales</taxon>
        <taxon>Erwiniaceae</taxon>
        <taxon>Erwinia</taxon>
    </lineage>
</organism>
<name>A0A443IA71_9GAMM</name>
<proteinExistence type="predicted"/>
<keyword evidence="3" id="KW-1185">Reference proteome</keyword>
<evidence type="ECO:0000313" key="3">
    <source>
        <dbReference type="Proteomes" id="UP000288794"/>
    </source>
</evidence>